<proteinExistence type="predicted"/>
<dbReference type="STRING" id="1618570.UT08_C0011G0031"/>
<name>A0A0G0KZA0_9BACT</name>
<evidence type="ECO:0000313" key="1">
    <source>
        <dbReference type="EMBL" id="KKQ85013.1"/>
    </source>
</evidence>
<protein>
    <submittedName>
        <fullName evidence="1">Uncharacterized protein</fullName>
    </submittedName>
</protein>
<reference evidence="1 2" key="1">
    <citation type="journal article" date="2015" name="Nature">
        <title>rRNA introns, odd ribosomes, and small enigmatic genomes across a large radiation of phyla.</title>
        <authorList>
            <person name="Brown C.T."/>
            <person name="Hug L.A."/>
            <person name="Thomas B.C."/>
            <person name="Sharon I."/>
            <person name="Castelle C.J."/>
            <person name="Singh A."/>
            <person name="Wilkins M.J."/>
            <person name="Williams K.H."/>
            <person name="Banfield J.F."/>
        </authorList>
    </citation>
    <scope>NUCLEOTIDE SEQUENCE [LARGE SCALE GENOMIC DNA]</scope>
</reference>
<comment type="caution">
    <text evidence="1">The sequence shown here is derived from an EMBL/GenBank/DDBJ whole genome shotgun (WGS) entry which is preliminary data.</text>
</comment>
<evidence type="ECO:0000313" key="2">
    <source>
        <dbReference type="Proteomes" id="UP000034081"/>
    </source>
</evidence>
<dbReference type="Pfam" id="PF12441">
    <property type="entry name" value="CopG_antitoxin"/>
    <property type="match status" value="1"/>
</dbReference>
<accession>A0A0G0KZA0</accession>
<dbReference type="EMBL" id="LBVL01000011">
    <property type="protein sequence ID" value="KKQ85013.1"/>
    <property type="molecule type" value="Genomic_DNA"/>
</dbReference>
<dbReference type="Proteomes" id="UP000034081">
    <property type="component" value="Unassembled WGS sequence"/>
</dbReference>
<sequence>MKKKLKLPEFKNEDEEREFWWNLDLSKYYEPSDLEPVSFPNLKPTTRSISIRIPEYLLNRVKEKANEINIPYQSLIKQYIKKGVFSS</sequence>
<dbReference type="InterPro" id="IPR022148">
    <property type="entry name" value="CopG_antitoxin"/>
</dbReference>
<organism evidence="1 2">
    <name type="scientific">Candidatus Woesebacteria bacterium GW2011_GWB1_38_8</name>
    <dbReference type="NCBI Taxonomy" id="1618570"/>
    <lineage>
        <taxon>Bacteria</taxon>
        <taxon>Candidatus Woeseibacteriota</taxon>
    </lineage>
</organism>
<dbReference type="AlphaFoldDB" id="A0A0G0KZA0"/>
<gene>
    <name evidence="1" type="ORF">UT08_C0011G0031</name>
</gene>